<dbReference type="InterPro" id="IPR006595">
    <property type="entry name" value="CTLH_C"/>
</dbReference>
<dbReference type="InterPro" id="IPR050618">
    <property type="entry name" value="Ubq-SigPath_Reg"/>
</dbReference>
<evidence type="ECO:0000259" key="3">
    <source>
        <dbReference type="PROSITE" id="PS50897"/>
    </source>
</evidence>
<dbReference type="Gene3D" id="2.60.120.920">
    <property type="match status" value="1"/>
</dbReference>
<reference evidence="5" key="1">
    <citation type="submission" date="2021-01" db="EMBL/GenBank/DDBJ databases">
        <authorList>
            <person name="Corre E."/>
            <person name="Pelletier E."/>
            <person name="Niang G."/>
            <person name="Scheremetjew M."/>
            <person name="Finn R."/>
            <person name="Kale V."/>
            <person name="Holt S."/>
            <person name="Cochrane G."/>
            <person name="Meng A."/>
            <person name="Brown T."/>
            <person name="Cohen L."/>
        </authorList>
    </citation>
    <scope>NUCLEOTIDE SEQUENCE</scope>
    <source>
        <strain evidence="5">CCMP 769</strain>
    </source>
</reference>
<gene>
    <name evidence="4" type="ORF">RMAR00112_LOCUS11220</name>
    <name evidence="5" type="ORF">RMAR00112_LOCUS11222</name>
    <name evidence="6" type="ORF">RMAR00112_LOCUS11226</name>
</gene>
<evidence type="ECO:0000313" key="5">
    <source>
        <dbReference type="EMBL" id="CAE0043251.1"/>
    </source>
</evidence>
<dbReference type="EMBL" id="HBHW01014458">
    <property type="protein sequence ID" value="CAE0043251.1"/>
    <property type="molecule type" value="Transcribed_RNA"/>
</dbReference>
<feature type="domain" description="B30.2/SPRY" evidence="2">
    <location>
        <begin position="11"/>
        <end position="200"/>
    </location>
</feature>
<evidence type="ECO:0008006" key="7">
    <source>
        <dbReference type="Google" id="ProtNLM"/>
    </source>
</evidence>
<accession>A0A7S2ZKN8</accession>
<dbReference type="SUPFAM" id="SSF49899">
    <property type="entry name" value="Concanavalin A-like lectins/glucanases"/>
    <property type="match status" value="1"/>
</dbReference>
<dbReference type="Pfam" id="PF10607">
    <property type="entry name" value="CTLH"/>
    <property type="match status" value="1"/>
</dbReference>
<dbReference type="InterPro" id="IPR013320">
    <property type="entry name" value="ConA-like_dom_sf"/>
</dbReference>
<evidence type="ECO:0000313" key="6">
    <source>
        <dbReference type="EMBL" id="CAE0043255.1"/>
    </source>
</evidence>
<dbReference type="AlphaFoldDB" id="A0A7S2ZKN8"/>
<dbReference type="PROSITE" id="PS50188">
    <property type="entry name" value="B302_SPRY"/>
    <property type="match status" value="1"/>
</dbReference>
<protein>
    <recommendedName>
        <fullName evidence="7">B30.2/SPRY domain-containing protein</fullName>
    </recommendedName>
</protein>
<dbReference type="EMBL" id="HBHW01014462">
    <property type="protein sequence ID" value="CAE0043255.1"/>
    <property type="molecule type" value="Transcribed_RNA"/>
</dbReference>
<dbReference type="PROSITE" id="PS50897">
    <property type="entry name" value="CTLH"/>
    <property type="match status" value="1"/>
</dbReference>
<feature type="domain" description="CTLH" evidence="3">
    <location>
        <begin position="272"/>
        <end position="325"/>
    </location>
</feature>
<dbReference type="InterPro" id="IPR003877">
    <property type="entry name" value="SPRY_dom"/>
</dbReference>
<feature type="region of interest" description="Disordered" evidence="1">
    <location>
        <begin position="48"/>
        <end position="68"/>
    </location>
</feature>
<dbReference type="InterPro" id="IPR001870">
    <property type="entry name" value="B30.2/SPRY"/>
</dbReference>
<organism evidence="5">
    <name type="scientific">Rhodosorus marinus</name>
    <dbReference type="NCBI Taxonomy" id="101924"/>
    <lineage>
        <taxon>Eukaryota</taxon>
        <taxon>Rhodophyta</taxon>
        <taxon>Stylonematophyceae</taxon>
        <taxon>Stylonematales</taxon>
        <taxon>Stylonemataceae</taxon>
        <taxon>Rhodosorus</taxon>
    </lineage>
</organism>
<evidence type="ECO:0000256" key="1">
    <source>
        <dbReference type="SAM" id="MobiDB-lite"/>
    </source>
</evidence>
<name>A0A7S2ZKN8_9RHOD</name>
<dbReference type="SMART" id="SM00449">
    <property type="entry name" value="SPRY"/>
    <property type="match status" value="1"/>
</dbReference>
<evidence type="ECO:0000313" key="4">
    <source>
        <dbReference type="EMBL" id="CAE0043249.1"/>
    </source>
</evidence>
<dbReference type="PANTHER" id="PTHR12864">
    <property type="entry name" value="RAN BINDING PROTEIN 9-RELATED"/>
    <property type="match status" value="1"/>
</dbReference>
<proteinExistence type="predicted"/>
<sequence length="485" mass="54226">MENEKVMKNRARKKLMRGCVWTISDEQMAYPTKWNSVDKDEKLEVSENGLQVSYTGEGKSDRDAASLRADSPIPQSGVALFYCEVKIVCEGESKFIGLGLSQKNVELNRLPGSESHSLGYHIDDGFKFPGSGTGCTYGPQCSTGDVIGVCWNLEQNNMFFTKNGKSIGVAFSNVRGSYYPSVGLQSCGGVVLGNFGDSPFVFDIEGYAYGEKQETLSSVMQVRVPGSFDTFSEIIITYLLHNGYIETAKAYAADVGKLEQIGDDLEFASKCKQICDLVRRGEIDEAMQALQTDFPSMLKDPKVKIVFDLKCQQLVELSRTNQIEDRLAFAQEHLHEYQDMGEEYSKGLADVIVLVAYPVCTLKHYPDEDVEAILANEWFRVFQRFVQDLEQSPYSDLLEESRRDKVAEDLNQALQGEKAAHPCLFRITLSLSTLMWVAWASVSRGKLGRSTLERLVSHCEESLRDLRRYTTGHGAILSLRDVLNG</sequence>
<dbReference type="Pfam" id="PF00622">
    <property type="entry name" value="SPRY"/>
    <property type="match status" value="1"/>
</dbReference>
<dbReference type="InterPro" id="IPR006594">
    <property type="entry name" value="LisH"/>
</dbReference>
<dbReference type="EMBL" id="HBHW01014456">
    <property type="protein sequence ID" value="CAE0043249.1"/>
    <property type="molecule type" value="Transcribed_RNA"/>
</dbReference>
<dbReference type="PROSITE" id="PS50896">
    <property type="entry name" value="LISH"/>
    <property type="match status" value="1"/>
</dbReference>
<evidence type="ECO:0000259" key="2">
    <source>
        <dbReference type="PROSITE" id="PS50188"/>
    </source>
</evidence>
<dbReference type="InterPro" id="IPR043136">
    <property type="entry name" value="B30.2/SPRY_sf"/>
</dbReference>
<dbReference type="InterPro" id="IPR024964">
    <property type="entry name" value="CTLH/CRA"/>
</dbReference>
<dbReference type="SMART" id="SM00668">
    <property type="entry name" value="CTLH"/>
    <property type="match status" value="1"/>
</dbReference>